<sequence length="82" mass="8903">MEEVVRAAQSFTSVGGGGGDRLWVVLLEEVCRLVVFDDGEHAIDNTKGSSHSSVKVRSAVITDDNISDSQPTILYYQARAFT</sequence>
<organism evidence="1 2">
    <name type="scientific">Chaenocephalus aceratus</name>
    <name type="common">Blackfin icefish</name>
    <name type="synonym">Chaenichthys aceratus</name>
    <dbReference type="NCBI Taxonomy" id="36190"/>
    <lineage>
        <taxon>Eukaryota</taxon>
        <taxon>Metazoa</taxon>
        <taxon>Chordata</taxon>
        <taxon>Craniata</taxon>
        <taxon>Vertebrata</taxon>
        <taxon>Euteleostomi</taxon>
        <taxon>Actinopterygii</taxon>
        <taxon>Neopterygii</taxon>
        <taxon>Teleostei</taxon>
        <taxon>Neoteleostei</taxon>
        <taxon>Acanthomorphata</taxon>
        <taxon>Eupercaria</taxon>
        <taxon>Perciformes</taxon>
        <taxon>Notothenioidei</taxon>
        <taxon>Channichthyidae</taxon>
        <taxon>Chaenocephalus</taxon>
    </lineage>
</organism>
<reference evidence="1" key="1">
    <citation type="submission" date="2022-05" db="EMBL/GenBank/DDBJ databases">
        <title>Chromosome-level genome of Chaenocephalus aceratus.</title>
        <authorList>
            <person name="Park H."/>
        </authorList>
    </citation>
    <scope>NUCLEOTIDE SEQUENCE</scope>
    <source>
        <strain evidence="1">KU_202001</strain>
    </source>
</reference>
<comment type="caution">
    <text evidence="1">The sequence shown here is derived from an EMBL/GenBank/DDBJ whole genome shotgun (WGS) entry which is preliminary data.</text>
</comment>
<keyword evidence="2" id="KW-1185">Reference proteome</keyword>
<evidence type="ECO:0000313" key="1">
    <source>
        <dbReference type="EMBL" id="KAI4815754.1"/>
    </source>
</evidence>
<dbReference type="Proteomes" id="UP001057452">
    <property type="component" value="Chromosome 13"/>
</dbReference>
<evidence type="ECO:0000313" key="2">
    <source>
        <dbReference type="Proteomes" id="UP001057452"/>
    </source>
</evidence>
<dbReference type="EMBL" id="CM043797">
    <property type="protein sequence ID" value="KAI4815754.1"/>
    <property type="molecule type" value="Genomic_DNA"/>
</dbReference>
<name>A0ACB9WPX7_CHAAC</name>
<proteinExistence type="predicted"/>
<protein>
    <submittedName>
        <fullName evidence="1">Uncharacterized protein</fullName>
    </submittedName>
</protein>
<gene>
    <name evidence="1" type="ORF">KUCAC02_005881</name>
</gene>
<accession>A0ACB9WPX7</accession>